<dbReference type="AlphaFoldDB" id="A0A4R2HX73"/>
<sequence length="68" mass="7183">MAALDTLRAQWVGLGTELLIRATRGICDGSLLNADTGRADTSARLEDWTGVLSLYTGENESASVRATA</sequence>
<name>A0A4R2HX73_9ACTN</name>
<evidence type="ECO:0000313" key="2">
    <source>
        <dbReference type="Proteomes" id="UP000294508"/>
    </source>
</evidence>
<comment type="caution">
    <text evidence="1">The sequence shown here is derived from an EMBL/GenBank/DDBJ whole genome shotgun (WGS) entry which is preliminary data.</text>
</comment>
<gene>
    <name evidence="1" type="ORF">EV652_101671</name>
</gene>
<accession>A0A4R2HX73</accession>
<dbReference type="Proteomes" id="UP000294508">
    <property type="component" value="Unassembled WGS sequence"/>
</dbReference>
<evidence type="ECO:0000313" key="1">
    <source>
        <dbReference type="EMBL" id="TCO35786.1"/>
    </source>
</evidence>
<keyword evidence="2" id="KW-1185">Reference proteome</keyword>
<organism evidence="1 2">
    <name type="scientific">Kribbella steppae</name>
    <dbReference type="NCBI Taxonomy" id="2512223"/>
    <lineage>
        <taxon>Bacteria</taxon>
        <taxon>Bacillati</taxon>
        <taxon>Actinomycetota</taxon>
        <taxon>Actinomycetes</taxon>
        <taxon>Propionibacteriales</taxon>
        <taxon>Kribbellaceae</taxon>
        <taxon>Kribbella</taxon>
    </lineage>
</organism>
<dbReference type="EMBL" id="SLWN01000001">
    <property type="protein sequence ID" value="TCO35786.1"/>
    <property type="molecule type" value="Genomic_DNA"/>
</dbReference>
<proteinExistence type="predicted"/>
<dbReference type="OrthoDB" id="3830407at2"/>
<reference evidence="1 2" key="1">
    <citation type="journal article" date="2015" name="Stand. Genomic Sci.">
        <title>Genomic Encyclopedia of Bacterial and Archaeal Type Strains, Phase III: the genomes of soil and plant-associated and newly described type strains.</title>
        <authorList>
            <person name="Whitman W.B."/>
            <person name="Woyke T."/>
            <person name="Klenk H.P."/>
            <person name="Zhou Y."/>
            <person name="Lilburn T.G."/>
            <person name="Beck B.J."/>
            <person name="De Vos P."/>
            <person name="Vandamme P."/>
            <person name="Eisen J.A."/>
            <person name="Garrity G."/>
            <person name="Hugenholtz P."/>
            <person name="Kyrpides N.C."/>
        </authorList>
    </citation>
    <scope>NUCLEOTIDE SEQUENCE [LARGE SCALE GENOMIC DNA]</scope>
    <source>
        <strain evidence="1 2">VKM Ac-2572</strain>
    </source>
</reference>
<dbReference type="RefSeq" id="WP_132207427.1">
    <property type="nucleotide sequence ID" value="NZ_SLWN01000001.1"/>
</dbReference>
<protein>
    <submittedName>
        <fullName evidence="1">Uncharacterized protein</fullName>
    </submittedName>
</protein>